<dbReference type="NCBIfam" id="TIGR00045">
    <property type="entry name" value="glycerate kinase"/>
    <property type="match status" value="1"/>
</dbReference>
<dbReference type="Gene3D" id="3.40.50.10350">
    <property type="entry name" value="Glycerate kinase, domain 1"/>
    <property type="match status" value="1"/>
</dbReference>
<evidence type="ECO:0000256" key="3">
    <source>
        <dbReference type="ARBA" id="ARBA00022777"/>
    </source>
</evidence>
<dbReference type="PIRSF" id="PIRSF006078">
    <property type="entry name" value="GlxK"/>
    <property type="match status" value="1"/>
</dbReference>
<keyword evidence="3 4" id="KW-0418">Kinase</keyword>
<dbReference type="SUPFAM" id="SSF110738">
    <property type="entry name" value="Glycerate kinase I"/>
    <property type="match status" value="1"/>
</dbReference>
<dbReference type="EMBL" id="JBHTLH010000041">
    <property type="protein sequence ID" value="MFD1126013.1"/>
    <property type="molecule type" value="Genomic_DNA"/>
</dbReference>
<organism evidence="5 6">
    <name type="scientific">Lentilactobacillus raoultii</name>
    <dbReference type="NCBI Taxonomy" id="1987503"/>
    <lineage>
        <taxon>Bacteria</taxon>
        <taxon>Bacillati</taxon>
        <taxon>Bacillota</taxon>
        <taxon>Bacilli</taxon>
        <taxon>Lactobacillales</taxon>
        <taxon>Lactobacillaceae</taxon>
        <taxon>Lentilactobacillus</taxon>
    </lineage>
</organism>
<evidence type="ECO:0000313" key="5">
    <source>
        <dbReference type="EMBL" id="MFD1126013.1"/>
    </source>
</evidence>
<evidence type="ECO:0000256" key="2">
    <source>
        <dbReference type="ARBA" id="ARBA00022679"/>
    </source>
</evidence>
<dbReference type="InterPro" id="IPR018197">
    <property type="entry name" value="Glycerate_kinase_RE-like"/>
</dbReference>
<reference evidence="6" key="1">
    <citation type="journal article" date="2019" name="Int. J. Syst. Evol. Microbiol.">
        <title>The Global Catalogue of Microorganisms (GCM) 10K type strain sequencing project: providing services to taxonomists for standard genome sequencing and annotation.</title>
        <authorList>
            <consortium name="The Broad Institute Genomics Platform"/>
            <consortium name="The Broad Institute Genome Sequencing Center for Infectious Disease"/>
            <person name="Wu L."/>
            <person name="Ma J."/>
        </authorList>
    </citation>
    <scope>NUCLEOTIDE SEQUENCE [LARGE SCALE GENOMIC DNA]</scope>
    <source>
        <strain evidence="6">CCUG 71848</strain>
    </source>
</reference>
<dbReference type="Proteomes" id="UP001597156">
    <property type="component" value="Unassembled WGS sequence"/>
</dbReference>
<sequence length="384" mass="39604">MKFVIAPDSFKGGLTAKEAANAMATGIKRIFPDADYTLVPMADGGEGTVQSLVDATNGQLVAETVTGPLGQPVTAQFGLLGHQPTAVIEMAQASGLQYVTKRTANPLKTTTYGTGELILKALDHGVSKIILGIGGSATVDGGAGMAQAIGVQLLDHAGQEIPIGGGNLNQLAQIDLSRLDARIANTKILVASDVTNPLIGPNGAATIFGPQKGATAKMVQQLDHNLTHYANLLHQTTGQSIADYPGAGAAGGLGAGLLAFTHAKMQRGVDVVIQYSDFKEKALGADFVFTGEGGIDFQTKFGKTPYGVARAAKKFSPQAPVIVIAGNVGQGIDQLYGDDAIDAIFTSVAGVKTLPEALESASHDISQTAENIARLIKATTRFNL</sequence>
<dbReference type="PANTHER" id="PTHR21599:SF0">
    <property type="entry name" value="GLYCERATE KINASE"/>
    <property type="match status" value="1"/>
</dbReference>
<keyword evidence="2 4" id="KW-0808">Transferase</keyword>
<gene>
    <name evidence="5" type="ORF">ACFQ22_11690</name>
</gene>
<evidence type="ECO:0000256" key="1">
    <source>
        <dbReference type="ARBA" id="ARBA00006284"/>
    </source>
</evidence>
<dbReference type="Pfam" id="PF02595">
    <property type="entry name" value="Gly_kinase"/>
    <property type="match status" value="1"/>
</dbReference>
<dbReference type="PANTHER" id="PTHR21599">
    <property type="entry name" value="GLYCERATE KINASE"/>
    <property type="match status" value="1"/>
</dbReference>
<dbReference type="Gene3D" id="3.90.1510.10">
    <property type="entry name" value="Glycerate kinase, domain 2"/>
    <property type="match status" value="1"/>
</dbReference>
<dbReference type="InterPro" id="IPR004381">
    <property type="entry name" value="Glycerate_kinase"/>
</dbReference>
<name>A0ABW3PN99_9LACO</name>
<dbReference type="RefSeq" id="WP_121979048.1">
    <property type="nucleotide sequence ID" value="NZ_JBHTLH010000041.1"/>
</dbReference>
<evidence type="ECO:0000256" key="4">
    <source>
        <dbReference type="PIRNR" id="PIRNR006078"/>
    </source>
</evidence>
<evidence type="ECO:0000313" key="6">
    <source>
        <dbReference type="Proteomes" id="UP001597156"/>
    </source>
</evidence>
<dbReference type="GO" id="GO:0008887">
    <property type="term" value="F:glycerate kinase activity"/>
    <property type="evidence" value="ECO:0007669"/>
    <property type="project" value="UniProtKB-EC"/>
</dbReference>
<comment type="similarity">
    <text evidence="1 4">Belongs to the glycerate kinase type-1 family.</text>
</comment>
<proteinExistence type="inferred from homology"/>
<dbReference type="InterPro" id="IPR018193">
    <property type="entry name" value="Glyc_kinase_flavodox-like_fold"/>
</dbReference>
<keyword evidence="6" id="KW-1185">Reference proteome</keyword>
<dbReference type="InterPro" id="IPR036129">
    <property type="entry name" value="Glycerate_kinase_sf"/>
</dbReference>
<comment type="caution">
    <text evidence="5">The sequence shown here is derived from an EMBL/GenBank/DDBJ whole genome shotgun (WGS) entry which is preliminary data.</text>
</comment>
<protein>
    <submittedName>
        <fullName evidence="5">Glycerate kinase</fullName>
        <ecNumber evidence="5">2.7.1.31</ecNumber>
    </submittedName>
</protein>
<accession>A0ABW3PN99</accession>
<dbReference type="EC" id="2.7.1.31" evidence="5"/>